<feature type="domain" description="Ataxin-10" evidence="3">
    <location>
        <begin position="403"/>
        <end position="495"/>
    </location>
</feature>
<name>A0AAE1R8C6_9SOLA</name>
<accession>A0AAE1R8C6</accession>
<dbReference type="PANTHER" id="PTHR13255:SF0">
    <property type="entry name" value="ATAXIN-10"/>
    <property type="match status" value="1"/>
</dbReference>
<sequence length="505" mass="55670">MMDDKVVPELTVDNKIVAELTIPENVAKALLLVSNSSSLEKALEKLIEVAKEAGGRLDLSSKNVVTIVLCLCQSLSSTSYRHLLLLSLKVLRNLCAGEIRNQNEFLQQKGVEIVVDVITSVGFTPDPDCAIIRVGLQLLGNYSVGGGECQCDVWYQLFPHKFLKISGVRSREICDPLCMVIYTCCDGTDGLLTDLCSDQGLPILIEILRTASAVGLKEDWLKLLLSKNCIEGSYISSIFFKLHSYPSVENNGVVTHVADQFVIEQSYLLSILSEILNERIEHIVVSHDFALSIFGILKSAVVVVDFSIRGKSDLPTGSAPIDVLGYSLTILRDICACDHLTSSKEKSSKDVVEVLVSSGLVEFLLDLLRDLEPPTTIRKAMKQDQIKEGAISSSFKCSPYQGFRRDIVAILGNCAYRRRHVQDEIRDKNGIPLLLQQCVVDDDNPFLREWGIWCVRNLLEGNAENQGAVADLELQGTVDVPELAGLGLRVEVDPVTRRTKLVNVP</sequence>
<evidence type="ECO:0000313" key="5">
    <source>
        <dbReference type="Proteomes" id="UP001291623"/>
    </source>
</evidence>
<keyword evidence="5" id="KW-1185">Reference proteome</keyword>
<dbReference type="Pfam" id="PF09759">
    <property type="entry name" value="Atx10homo_assoc"/>
    <property type="match status" value="1"/>
</dbReference>
<dbReference type="GO" id="GO:0005829">
    <property type="term" value="C:cytosol"/>
    <property type="evidence" value="ECO:0007669"/>
    <property type="project" value="TreeGrafter"/>
</dbReference>
<evidence type="ECO:0000256" key="2">
    <source>
        <dbReference type="ARBA" id="ARBA00023306"/>
    </source>
</evidence>
<keyword evidence="2" id="KW-0131">Cell cycle</keyword>
<dbReference type="AlphaFoldDB" id="A0AAE1R8C6"/>
<dbReference type="InterPro" id="IPR051374">
    <property type="entry name" value="Ataxin-10/CTR86_families"/>
</dbReference>
<dbReference type="InterPro" id="IPR019156">
    <property type="entry name" value="Ataxin-10_domain"/>
</dbReference>
<reference evidence="4" key="1">
    <citation type="submission" date="2023-12" db="EMBL/GenBank/DDBJ databases">
        <title>Genome assembly of Anisodus tanguticus.</title>
        <authorList>
            <person name="Wang Y.-J."/>
        </authorList>
    </citation>
    <scope>NUCLEOTIDE SEQUENCE</scope>
    <source>
        <strain evidence="4">KB-2021</strain>
        <tissue evidence="4">Leaf</tissue>
    </source>
</reference>
<dbReference type="PANTHER" id="PTHR13255">
    <property type="entry name" value="ATAXIN-10"/>
    <property type="match status" value="1"/>
</dbReference>
<proteinExistence type="predicted"/>
<evidence type="ECO:0000256" key="1">
    <source>
        <dbReference type="ARBA" id="ARBA00022618"/>
    </source>
</evidence>
<gene>
    <name evidence="4" type="ORF">RND71_033334</name>
</gene>
<evidence type="ECO:0000313" key="4">
    <source>
        <dbReference type="EMBL" id="KAK4346995.1"/>
    </source>
</evidence>
<keyword evidence="1" id="KW-0132">Cell division</keyword>
<protein>
    <recommendedName>
        <fullName evidence="3">Ataxin-10 domain-containing protein</fullName>
    </recommendedName>
</protein>
<evidence type="ECO:0000259" key="3">
    <source>
        <dbReference type="Pfam" id="PF09759"/>
    </source>
</evidence>
<organism evidence="4 5">
    <name type="scientific">Anisodus tanguticus</name>
    <dbReference type="NCBI Taxonomy" id="243964"/>
    <lineage>
        <taxon>Eukaryota</taxon>
        <taxon>Viridiplantae</taxon>
        <taxon>Streptophyta</taxon>
        <taxon>Embryophyta</taxon>
        <taxon>Tracheophyta</taxon>
        <taxon>Spermatophyta</taxon>
        <taxon>Magnoliopsida</taxon>
        <taxon>eudicotyledons</taxon>
        <taxon>Gunneridae</taxon>
        <taxon>Pentapetalae</taxon>
        <taxon>asterids</taxon>
        <taxon>lamiids</taxon>
        <taxon>Solanales</taxon>
        <taxon>Solanaceae</taxon>
        <taxon>Solanoideae</taxon>
        <taxon>Hyoscyameae</taxon>
        <taxon>Anisodus</taxon>
    </lineage>
</organism>
<dbReference type="InterPro" id="IPR016024">
    <property type="entry name" value="ARM-type_fold"/>
</dbReference>
<dbReference type="GO" id="GO:0051301">
    <property type="term" value="P:cell division"/>
    <property type="evidence" value="ECO:0007669"/>
    <property type="project" value="UniProtKB-KW"/>
</dbReference>
<dbReference type="EMBL" id="JAVYJV010000018">
    <property type="protein sequence ID" value="KAK4346995.1"/>
    <property type="molecule type" value="Genomic_DNA"/>
</dbReference>
<dbReference type="Proteomes" id="UP001291623">
    <property type="component" value="Unassembled WGS sequence"/>
</dbReference>
<dbReference type="SUPFAM" id="SSF48371">
    <property type="entry name" value="ARM repeat"/>
    <property type="match status" value="1"/>
</dbReference>
<dbReference type="Gene3D" id="1.25.10.10">
    <property type="entry name" value="Leucine-rich Repeat Variant"/>
    <property type="match status" value="2"/>
</dbReference>
<dbReference type="InterPro" id="IPR011989">
    <property type="entry name" value="ARM-like"/>
</dbReference>
<comment type="caution">
    <text evidence="4">The sequence shown here is derived from an EMBL/GenBank/DDBJ whole genome shotgun (WGS) entry which is preliminary data.</text>
</comment>